<comment type="caution">
    <text evidence="1">The sequence shown here is derived from an EMBL/GenBank/DDBJ whole genome shotgun (WGS) entry which is preliminary data.</text>
</comment>
<evidence type="ECO:0000313" key="2">
    <source>
        <dbReference type="Proteomes" id="UP000295718"/>
    </source>
</evidence>
<evidence type="ECO:0008006" key="3">
    <source>
        <dbReference type="Google" id="ProtNLM"/>
    </source>
</evidence>
<name>A0A4R1QWC7_9FIRM</name>
<accession>A0A4R1QWC7</accession>
<gene>
    <name evidence="1" type="ORF">EDD76_11943</name>
</gene>
<reference evidence="1 2" key="1">
    <citation type="submission" date="2019-03" db="EMBL/GenBank/DDBJ databases">
        <title>Genomic Encyclopedia of Type Strains, Phase IV (KMG-IV): sequencing the most valuable type-strain genomes for metagenomic binning, comparative biology and taxonomic classification.</title>
        <authorList>
            <person name="Goeker M."/>
        </authorList>
    </citation>
    <scope>NUCLEOTIDE SEQUENCE [LARGE SCALE GENOMIC DNA]</scope>
    <source>
        <strain evidence="1 2">DSM 100556</strain>
    </source>
</reference>
<evidence type="ECO:0000313" key="1">
    <source>
        <dbReference type="EMBL" id="TCL54620.1"/>
    </source>
</evidence>
<dbReference type="AlphaFoldDB" id="A0A4R1QWC7"/>
<dbReference type="Proteomes" id="UP000295718">
    <property type="component" value="Unassembled WGS sequence"/>
</dbReference>
<protein>
    <recommendedName>
        <fullName evidence="3">DUF402 domain-containing protein</fullName>
    </recommendedName>
</protein>
<organism evidence="1 2">
    <name type="scientific">Kineothrix alysoides</name>
    <dbReference type="NCBI Taxonomy" id="1469948"/>
    <lineage>
        <taxon>Bacteria</taxon>
        <taxon>Bacillati</taxon>
        <taxon>Bacillota</taxon>
        <taxon>Clostridia</taxon>
        <taxon>Lachnospirales</taxon>
        <taxon>Lachnospiraceae</taxon>
        <taxon>Kineothrix</taxon>
    </lineage>
</organism>
<keyword evidence="2" id="KW-1185">Reference proteome</keyword>
<dbReference type="RefSeq" id="WP_031391948.1">
    <property type="nucleotide sequence ID" value="NZ_JPNB01000002.1"/>
</dbReference>
<proteinExistence type="predicted"/>
<dbReference type="OrthoDB" id="3035069at2"/>
<dbReference type="EMBL" id="SLUO01000019">
    <property type="protein sequence ID" value="TCL54620.1"/>
    <property type="molecule type" value="Genomic_DNA"/>
</dbReference>
<sequence>MKNKILYLSNIEIFEYCTLDRVKGTAKYQKDERPNKIDGLYFKQNELFFALYWENNSPIIYFDRQEYPLKKTLDIELIKDGKNRKFIIKDYNIYIEYKQSIYIDMDVWSNELDVDLFCKLMESYKTDEFYDNKPQKLFKFPWTKG</sequence>